<gene>
    <name evidence="3" type="ORF">EI97DRAFT_484903</name>
</gene>
<protein>
    <recommendedName>
        <fullName evidence="2">NACHT domain-containing protein</fullName>
    </recommendedName>
</protein>
<organism evidence="3 4">
    <name type="scientific">Westerdykella ornata</name>
    <dbReference type="NCBI Taxonomy" id="318751"/>
    <lineage>
        <taxon>Eukaryota</taxon>
        <taxon>Fungi</taxon>
        <taxon>Dikarya</taxon>
        <taxon>Ascomycota</taxon>
        <taxon>Pezizomycotina</taxon>
        <taxon>Dothideomycetes</taxon>
        <taxon>Pleosporomycetidae</taxon>
        <taxon>Pleosporales</taxon>
        <taxon>Sporormiaceae</taxon>
        <taxon>Westerdykella</taxon>
    </lineage>
</organism>
<dbReference type="AlphaFoldDB" id="A0A6A6JR96"/>
<dbReference type="Pfam" id="PF24809">
    <property type="entry name" value="DUF7708"/>
    <property type="match status" value="1"/>
</dbReference>
<dbReference type="InterPro" id="IPR056125">
    <property type="entry name" value="DUF7708"/>
</dbReference>
<proteinExistence type="predicted"/>
<evidence type="ECO:0000259" key="2">
    <source>
        <dbReference type="PROSITE" id="PS50837"/>
    </source>
</evidence>
<dbReference type="SUPFAM" id="SSF52540">
    <property type="entry name" value="P-loop containing nucleoside triphosphate hydrolases"/>
    <property type="match status" value="1"/>
</dbReference>
<accession>A0A6A6JR96</accession>
<dbReference type="Pfam" id="PF24883">
    <property type="entry name" value="NPHP3_N"/>
    <property type="match status" value="1"/>
</dbReference>
<dbReference type="PROSITE" id="PS50837">
    <property type="entry name" value="NACHT"/>
    <property type="match status" value="1"/>
</dbReference>
<keyword evidence="1" id="KW-0677">Repeat</keyword>
<dbReference type="OrthoDB" id="7464126at2759"/>
<dbReference type="GeneID" id="54555303"/>
<evidence type="ECO:0000313" key="3">
    <source>
        <dbReference type="EMBL" id="KAF2279072.1"/>
    </source>
</evidence>
<dbReference type="InterPro" id="IPR007111">
    <property type="entry name" value="NACHT_NTPase"/>
</dbReference>
<dbReference type="RefSeq" id="XP_033656611.1">
    <property type="nucleotide sequence ID" value="XM_033802128.1"/>
</dbReference>
<dbReference type="InterPro" id="IPR056884">
    <property type="entry name" value="NPHP3-like_N"/>
</dbReference>
<dbReference type="Gene3D" id="3.40.50.300">
    <property type="entry name" value="P-loop containing nucleotide triphosphate hydrolases"/>
    <property type="match status" value="1"/>
</dbReference>
<evidence type="ECO:0000256" key="1">
    <source>
        <dbReference type="ARBA" id="ARBA00022737"/>
    </source>
</evidence>
<dbReference type="PANTHER" id="PTHR10039">
    <property type="entry name" value="AMELOGENIN"/>
    <property type="match status" value="1"/>
</dbReference>
<reference evidence="3" key="1">
    <citation type="journal article" date="2020" name="Stud. Mycol.">
        <title>101 Dothideomycetes genomes: a test case for predicting lifestyles and emergence of pathogens.</title>
        <authorList>
            <person name="Haridas S."/>
            <person name="Albert R."/>
            <person name="Binder M."/>
            <person name="Bloem J."/>
            <person name="Labutti K."/>
            <person name="Salamov A."/>
            <person name="Andreopoulos B."/>
            <person name="Baker S."/>
            <person name="Barry K."/>
            <person name="Bills G."/>
            <person name="Bluhm B."/>
            <person name="Cannon C."/>
            <person name="Castanera R."/>
            <person name="Culley D."/>
            <person name="Daum C."/>
            <person name="Ezra D."/>
            <person name="Gonzalez J."/>
            <person name="Henrissat B."/>
            <person name="Kuo A."/>
            <person name="Liang C."/>
            <person name="Lipzen A."/>
            <person name="Lutzoni F."/>
            <person name="Magnuson J."/>
            <person name="Mondo S."/>
            <person name="Nolan M."/>
            <person name="Ohm R."/>
            <person name="Pangilinan J."/>
            <person name="Park H.-J."/>
            <person name="Ramirez L."/>
            <person name="Alfaro M."/>
            <person name="Sun H."/>
            <person name="Tritt A."/>
            <person name="Yoshinaga Y."/>
            <person name="Zwiers L.-H."/>
            <person name="Turgeon B."/>
            <person name="Goodwin S."/>
            <person name="Spatafora J."/>
            <person name="Crous P."/>
            <person name="Grigoriev I."/>
        </authorList>
    </citation>
    <scope>NUCLEOTIDE SEQUENCE</scope>
    <source>
        <strain evidence="3">CBS 379.55</strain>
    </source>
</reference>
<evidence type="ECO:0000313" key="4">
    <source>
        <dbReference type="Proteomes" id="UP000800097"/>
    </source>
</evidence>
<dbReference type="Proteomes" id="UP000800097">
    <property type="component" value="Unassembled WGS sequence"/>
</dbReference>
<name>A0A6A6JR96_WESOR</name>
<sequence length="491" mass="55837">MSAILTALPFPTRPWETAKAQFLEQLTPEEKQCFESATLENIFYQTSAAQKRHANGSNSWAMQERISSLVDAIEEYGKALDVYANAFPLVLSPLWGSIRVILKIAGETGRFQEKIVDMLASIGDALPRFQIYEILFRNHERLLKAISTAYLDVLRFCVKAKQFFGHGKKLPLPMSIGCRGLWKPFRQEFDKYMSDFRKHRKHVEKEASLAHMIESARRREIELANHALQKRNGMVNKRHRYMSLLQVVDYQSKQKTLANLRFQGTNTWLQASTPYMEWLNSPISTCLCCYGIPGSGKSVLASSVVDMLGQINEPSSILCYYYFDHADVRSLDMNYLLGSLIRQVLTNLPLTEFGDDSEIPMDDYASISLGEKLRLYVKLLRRFPQAFIVLDGLDELGHDCQVSTLDLIKSLVQERLPVVRLYVTCREGEHLVRKTLRSHNSFKLSSPQVSSDISLFIEGALDSAANHNPILSNLQLHKEVRDALLHGANGM</sequence>
<dbReference type="EMBL" id="ML986487">
    <property type="protein sequence ID" value="KAF2279072.1"/>
    <property type="molecule type" value="Genomic_DNA"/>
</dbReference>
<keyword evidence="4" id="KW-1185">Reference proteome</keyword>
<dbReference type="InterPro" id="IPR027417">
    <property type="entry name" value="P-loop_NTPase"/>
</dbReference>
<feature type="domain" description="NACHT" evidence="2">
    <location>
        <begin position="285"/>
        <end position="426"/>
    </location>
</feature>
<dbReference type="PANTHER" id="PTHR10039:SF14">
    <property type="entry name" value="NACHT DOMAIN-CONTAINING PROTEIN"/>
    <property type="match status" value="1"/>
</dbReference>